<feature type="compositionally biased region" description="Basic residues" evidence="1">
    <location>
        <begin position="308"/>
        <end position="318"/>
    </location>
</feature>
<dbReference type="Proteomes" id="UP001283361">
    <property type="component" value="Unassembled WGS sequence"/>
</dbReference>
<gene>
    <name evidence="2" type="ORF">RRG08_056045</name>
</gene>
<accession>A0AAE1AHH7</accession>
<evidence type="ECO:0000313" key="3">
    <source>
        <dbReference type="Proteomes" id="UP001283361"/>
    </source>
</evidence>
<protein>
    <submittedName>
        <fullName evidence="2">Uncharacterized protein</fullName>
    </submittedName>
</protein>
<feature type="compositionally biased region" description="Basic and acidic residues" evidence="1">
    <location>
        <begin position="319"/>
        <end position="328"/>
    </location>
</feature>
<comment type="caution">
    <text evidence="2">The sequence shown here is derived from an EMBL/GenBank/DDBJ whole genome shotgun (WGS) entry which is preliminary data.</text>
</comment>
<sequence length="328" mass="35831">MVTIDVARAGAAGKQNLPDGAASRLRPINRFKRVMESGESRRVEDGVGEKRSSVPLIAMFDRTASVLNSYRLPTRLCLRHRKVARVSEQSLLAASIGALALLGDDAVPEPKTRAWNVAVFKADPFLLFSSFLTRAPSRTRAGEEIALLTAREFSFAGRVNPLDPPSLRSDQTCNKDEANPRSLFISPLLHSFYGFQPLFNAKSPLYRTPPFLTVRTTKCSPGLSRLALNRFGSAPLLTALAFFLLRIRTPTHLWASSLCCDVGYLCSAKKGKGLGPVWWGKESLALCVIVGESLRSTAQPCMLYRGRGGSRNKAGHRSSGKEESRPAA</sequence>
<organism evidence="2 3">
    <name type="scientific">Elysia crispata</name>
    <name type="common">lettuce slug</name>
    <dbReference type="NCBI Taxonomy" id="231223"/>
    <lineage>
        <taxon>Eukaryota</taxon>
        <taxon>Metazoa</taxon>
        <taxon>Spiralia</taxon>
        <taxon>Lophotrochozoa</taxon>
        <taxon>Mollusca</taxon>
        <taxon>Gastropoda</taxon>
        <taxon>Heterobranchia</taxon>
        <taxon>Euthyneura</taxon>
        <taxon>Panpulmonata</taxon>
        <taxon>Sacoglossa</taxon>
        <taxon>Placobranchoidea</taxon>
        <taxon>Plakobranchidae</taxon>
        <taxon>Elysia</taxon>
    </lineage>
</organism>
<dbReference type="EMBL" id="JAWDGP010001872">
    <property type="protein sequence ID" value="KAK3787326.1"/>
    <property type="molecule type" value="Genomic_DNA"/>
</dbReference>
<evidence type="ECO:0000313" key="2">
    <source>
        <dbReference type="EMBL" id="KAK3787326.1"/>
    </source>
</evidence>
<keyword evidence="3" id="KW-1185">Reference proteome</keyword>
<reference evidence="2" key="1">
    <citation type="journal article" date="2023" name="G3 (Bethesda)">
        <title>A reference genome for the long-term kleptoplast-retaining sea slug Elysia crispata morphotype clarki.</title>
        <authorList>
            <person name="Eastman K.E."/>
            <person name="Pendleton A.L."/>
            <person name="Shaikh M.A."/>
            <person name="Suttiyut T."/>
            <person name="Ogas R."/>
            <person name="Tomko P."/>
            <person name="Gavelis G."/>
            <person name="Widhalm J.R."/>
            <person name="Wisecaver J.H."/>
        </authorList>
    </citation>
    <scope>NUCLEOTIDE SEQUENCE</scope>
    <source>
        <strain evidence="2">ECLA1</strain>
    </source>
</reference>
<dbReference type="AlphaFoldDB" id="A0AAE1AHH7"/>
<proteinExistence type="predicted"/>
<evidence type="ECO:0000256" key="1">
    <source>
        <dbReference type="SAM" id="MobiDB-lite"/>
    </source>
</evidence>
<feature type="region of interest" description="Disordered" evidence="1">
    <location>
        <begin position="307"/>
        <end position="328"/>
    </location>
</feature>
<name>A0AAE1AHH7_9GAST</name>